<reference evidence="3" key="1">
    <citation type="submission" date="2010-08" db="EMBL/GenBank/DDBJ databases">
        <authorList>
            <consortium name="Caenorhabditis japonica Sequencing Consortium"/>
            <person name="Wilson R.K."/>
        </authorList>
    </citation>
    <scope>NUCLEOTIDE SEQUENCE [LARGE SCALE GENOMIC DNA]</scope>
    <source>
        <strain evidence="3">DF5081</strain>
    </source>
</reference>
<evidence type="ECO:0000313" key="2">
    <source>
        <dbReference type="EnsemblMetazoa" id="CJA42769.1"/>
    </source>
</evidence>
<evidence type="ECO:0000313" key="3">
    <source>
        <dbReference type="Proteomes" id="UP000005237"/>
    </source>
</evidence>
<keyword evidence="1" id="KW-0472">Membrane</keyword>
<feature type="transmembrane region" description="Helical" evidence="1">
    <location>
        <begin position="162"/>
        <end position="184"/>
    </location>
</feature>
<reference evidence="2" key="2">
    <citation type="submission" date="2022-06" db="UniProtKB">
        <authorList>
            <consortium name="EnsemblMetazoa"/>
        </authorList>
    </citation>
    <scope>IDENTIFICATION</scope>
    <source>
        <strain evidence="2">DF5081</strain>
    </source>
</reference>
<dbReference type="EnsemblMetazoa" id="CJA42769.1">
    <property type="protein sequence ID" value="CJA42769.1"/>
    <property type="gene ID" value="WBGene00218617"/>
</dbReference>
<dbReference type="AlphaFoldDB" id="A0A8R1ERS0"/>
<keyword evidence="1" id="KW-1133">Transmembrane helix</keyword>
<organism evidence="2 3">
    <name type="scientific">Caenorhabditis japonica</name>
    <dbReference type="NCBI Taxonomy" id="281687"/>
    <lineage>
        <taxon>Eukaryota</taxon>
        <taxon>Metazoa</taxon>
        <taxon>Ecdysozoa</taxon>
        <taxon>Nematoda</taxon>
        <taxon>Chromadorea</taxon>
        <taxon>Rhabditida</taxon>
        <taxon>Rhabditina</taxon>
        <taxon>Rhabditomorpha</taxon>
        <taxon>Rhabditoidea</taxon>
        <taxon>Rhabditidae</taxon>
        <taxon>Peloderinae</taxon>
        <taxon>Caenorhabditis</taxon>
    </lineage>
</organism>
<dbReference type="Proteomes" id="UP000005237">
    <property type="component" value="Unassembled WGS sequence"/>
</dbReference>
<sequence length="223" mass="24629">MSASIVKLAQGHIIAGKTIEPIIIRTGDMPHSPSLLLYSGERSVKFSQMRAEMETQRGEKWRAVSPGLINSLALTTAKFLEDAADDKDDAEIIDLLDKAQKTAPLTTRHRAHYSDLIHSPHFFRVADSDASRMDKLTDIVLGGSGAKGEEELEETSSGALDWLFAAAIFVICIVFLIVAVKICYNYSKKFPESSEKDSDTVDQFNRRAISTKGTRGYVRYSVA</sequence>
<accession>A0A8R1ERS0</accession>
<keyword evidence="1" id="KW-0812">Transmembrane</keyword>
<proteinExistence type="predicted"/>
<name>A0A8R1ERS0_CAEJA</name>
<keyword evidence="3" id="KW-1185">Reference proteome</keyword>
<evidence type="ECO:0000256" key="1">
    <source>
        <dbReference type="SAM" id="Phobius"/>
    </source>
</evidence>
<protein>
    <submittedName>
        <fullName evidence="2">Uncharacterized protein</fullName>
    </submittedName>
</protein>